<dbReference type="InterPro" id="IPR028082">
    <property type="entry name" value="Peripla_BP_I"/>
</dbReference>
<feature type="coiled-coil region" evidence="22">
    <location>
        <begin position="1459"/>
        <end position="1486"/>
    </location>
</feature>
<dbReference type="FunFam" id="3.30.70.1230:FF:000035">
    <property type="entry name" value="Guanylate cyclase"/>
    <property type="match status" value="1"/>
</dbReference>
<keyword evidence="14" id="KW-0675">Receptor</keyword>
<dbReference type="InterPro" id="IPR045473">
    <property type="entry name" value="ASM_C"/>
</dbReference>
<dbReference type="GO" id="GO:0005886">
    <property type="term" value="C:plasma membrane"/>
    <property type="evidence" value="ECO:0007669"/>
    <property type="project" value="TreeGrafter"/>
</dbReference>
<dbReference type="GO" id="GO:0004672">
    <property type="term" value="F:protein kinase activity"/>
    <property type="evidence" value="ECO:0007669"/>
    <property type="project" value="InterPro"/>
</dbReference>
<keyword evidence="12" id="KW-0472">Membrane</keyword>
<evidence type="ECO:0000256" key="13">
    <source>
        <dbReference type="ARBA" id="ARBA00023157"/>
    </source>
</evidence>
<keyword evidence="18" id="KW-0326">Glycosidase</keyword>
<evidence type="ECO:0000256" key="8">
    <source>
        <dbReference type="ARBA" id="ARBA00022741"/>
    </source>
</evidence>
<dbReference type="Pfam" id="PF07714">
    <property type="entry name" value="PK_Tyr_Ser-Thr"/>
    <property type="match status" value="1"/>
</dbReference>
<keyword evidence="6" id="KW-0964">Secreted</keyword>
<evidence type="ECO:0000256" key="22">
    <source>
        <dbReference type="SAM" id="Coils"/>
    </source>
</evidence>
<evidence type="ECO:0000259" key="27">
    <source>
        <dbReference type="PROSITE" id="PS50125"/>
    </source>
</evidence>
<evidence type="ECO:0000256" key="4">
    <source>
        <dbReference type="ARBA" id="ARBA00008234"/>
    </source>
</evidence>
<comment type="similarity">
    <text evidence="4">Belongs to the acid sphingomyelinase family.</text>
</comment>
<dbReference type="GO" id="GO:0016798">
    <property type="term" value="F:hydrolase activity, acting on glycosyl bonds"/>
    <property type="evidence" value="ECO:0007669"/>
    <property type="project" value="UniProtKB-KW"/>
</dbReference>
<feature type="domain" description="Protein kinase" evidence="25">
    <location>
        <begin position="1152"/>
        <end position="1452"/>
    </location>
</feature>
<dbReference type="InterPro" id="IPR001828">
    <property type="entry name" value="ANF_lig-bd_rcpt"/>
</dbReference>
<dbReference type="SUPFAM" id="SSF53822">
    <property type="entry name" value="Periplasmic binding protein-like I"/>
    <property type="match status" value="1"/>
</dbReference>
<evidence type="ECO:0000256" key="5">
    <source>
        <dbReference type="ARBA" id="ARBA00012202"/>
    </source>
</evidence>
<evidence type="ECO:0000256" key="10">
    <source>
        <dbReference type="ARBA" id="ARBA00022989"/>
    </source>
</evidence>
<dbReference type="InterPro" id="IPR004843">
    <property type="entry name" value="Calcineurin-like_PHP"/>
</dbReference>
<accession>A0AAF5DF62</accession>
<dbReference type="GO" id="GO:0004016">
    <property type="term" value="F:adenylate cyclase activity"/>
    <property type="evidence" value="ECO:0007669"/>
    <property type="project" value="TreeGrafter"/>
</dbReference>
<dbReference type="InterPro" id="IPR011001">
    <property type="entry name" value="Saposin-like"/>
</dbReference>
<keyword evidence="28" id="KW-1185">Reference proteome</keyword>
<keyword evidence="17 21" id="KW-0141">cGMP biosynthesis</keyword>
<dbReference type="Proteomes" id="UP000035681">
    <property type="component" value="Unplaced"/>
</dbReference>
<evidence type="ECO:0000256" key="23">
    <source>
        <dbReference type="SAM" id="MobiDB-lite"/>
    </source>
</evidence>
<proteinExistence type="inferred from homology"/>
<keyword evidence="13" id="KW-1015">Disulfide bond</keyword>
<dbReference type="GO" id="GO:0007168">
    <property type="term" value="P:receptor guanylyl cyclase signaling pathway"/>
    <property type="evidence" value="ECO:0007669"/>
    <property type="project" value="TreeGrafter"/>
</dbReference>
<dbReference type="GO" id="GO:0005524">
    <property type="term" value="F:ATP binding"/>
    <property type="evidence" value="ECO:0007669"/>
    <property type="project" value="InterPro"/>
</dbReference>
<dbReference type="CDD" id="cd07302">
    <property type="entry name" value="CHD"/>
    <property type="match status" value="1"/>
</dbReference>
<feature type="compositionally biased region" description="Polar residues" evidence="23">
    <location>
        <begin position="632"/>
        <end position="647"/>
    </location>
</feature>
<evidence type="ECO:0000256" key="19">
    <source>
        <dbReference type="ARBA" id="ARBA00047268"/>
    </source>
</evidence>
<dbReference type="GO" id="GO:0004383">
    <property type="term" value="F:guanylate cyclase activity"/>
    <property type="evidence" value="ECO:0007669"/>
    <property type="project" value="UniProtKB-EC"/>
</dbReference>
<evidence type="ECO:0000256" key="9">
    <source>
        <dbReference type="ARBA" id="ARBA00022842"/>
    </source>
</evidence>
<organism evidence="28 29">
    <name type="scientific">Strongyloides stercoralis</name>
    <name type="common">Threadworm</name>
    <dbReference type="NCBI Taxonomy" id="6248"/>
    <lineage>
        <taxon>Eukaryota</taxon>
        <taxon>Metazoa</taxon>
        <taxon>Ecdysozoa</taxon>
        <taxon>Nematoda</taxon>
        <taxon>Chromadorea</taxon>
        <taxon>Rhabditida</taxon>
        <taxon>Tylenchina</taxon>
        <taxon>Panagrolaimomorpha</taxon>
        <taxon>Strongyloidoidea</taxon>
        <taxon>Strongyloididae</taxon>
        <taxon>Strongyloides</taxon>
    </lineage>
</organism>
<dbReference type="Pfam" id="PF19272">
    <property type="entry name" value="ASMase_C"/>
    <property type="match status" value="1"/>
</dbReference>
<dbReference type="Pfam" id="PF01094">
    <property type="entry name" value="ANF_receptor"/>
    <property type="match status" value="1"/>
</dbReference>
<dbReference type="PROSITE" id="PS00452">
    <property type="entry name" value="GUANYLATE_CYCLASE_1"/>
    <property type="match status" value="1"/>
</dbReference>
<comment type="catalytic activity">
    <reaction evidence="19">
        <text>a sphingomyelin + H2O = phosphocholine + an N-acylsphing-4-enine + H(+)</text>
        <dbReference type="Rhea" id="RHEA:19253"/>
        <dbReference type="ChEBI" id="CHEBI:15377"/>
        <dbReference type="ChEBI" id="CHEBI:15378"/>
        <dbReference type="ChEBI" id="CHEBI:17636"/>
        <dbReference type="ChEBI" id="CHEBI:52639"/>
        <dbReference type="ChEBI" id="CHEBI:295975"/>
        <dbReference type="EC" id="3.1.4.12"/>
    </reaction>
    <physiologicalReaction direction="left-to-right" evidence="19">
        <dbReference type="Rhea" id="RHEA:19254"/>
    </physiologicalReaction>
</comment>
<evidence type="ECO:0000256" key="17">
    <source>
        <dbReference type="ARBA" id="ARBA00023293"/>
    </source>
</evidence>
<dbReference type="PROSITE" id="PS50125">
    <property type="entry name" value="GUANYLATE_CYCLASE_2"/>
    <property type="match status" value="1"/>
</dbReference>
<evidence type="ECO:0000256" key="24">
    <source>
        <dbReference type="SAM" id="SignalP"/>
    </source>
</evidence>
<dbReference type="SMART" id="SM00044">
    <property type="entry name" value="CYCc"/>
    <property type="match status" value="1"/>
</dbReference>
<dbReference type="InterPro" id="IPR041805">
    <property type="entry name" value="ASMase/PPN1_MPP"/>
</dbReference>
<dbReference type="SUPFAM" id="SSF47862">
    <property type="entry name" value="Saposin"/>
    <property type="match status" value="1"/>
</dbReference>
<evidence type="ECO:0000256" key="11">
    <source>
        <dbReference type="ARBA" id="ARBA00023134"/>
    </source>
</evidence>
<evidence type="ECO:0000256" key="6">
    <source>
        <dbReference type="ARBA" id="ARBA00022525"/>
    </source>
</evidence>
<evidence type="ECO:0000256" key="1">
    <source>
        <dbReference type="ARBA" id="ARBA00001436"/>
    </source>
</evidence>
<feature type="chain" id="PRO_5041992178" description="Guanylate cyclase" evidence="24">
    <location>
        <begin position="20"/>
        <end position="1721"/>
    </location>
</feature>
<evidence type="ECO:0000256" key="20">
    <source>
        <dbReference type="RuleBase" id="RU000405"/>
    </source>
</evidence>
<dbReference type="Pfam" id="PF00211">
    <property type="entry name" value="Guanylate_cyc"/>
    <property type="match status" value="1"/>
</dbReference>
<evidence type="ECO:0000256" key="12">
    <source>
        <dbReference type="ARBA" id="ARBA00023136"/>
    </source>
</evidence>
<dbReference type="InterPro" id="IPR050401">
    <property type="entry name" value="Cyclic_nucleotide_synthase"/>
</dbReference>
<dbReference type="GO" id="GO:0005525">
    <property type="term" value="F:GTP binding"/>
    <property type="evidence" value="ECO:0007669"/>
    <property type="project" value="UniProtKB-KW"/>
</dbReference>
<keyword evidence="9" id="KW-0460">Magnesium</keyword>
<dbReference type="InterPro" id="IPR008139">
    <property type="entry name" value="SaposinB_dom"/>
</dbReference>
<dbReference type="InterPro" id="IPR029787">
    <property type="entry name" value="Nucleotide_cyclase"/>
</dbReference>
<dbReference type="AlphaFoldDB" id="A0AAF5DF62"/>
<name>A0AAF5DF62_STRER</name>
<keyword evidence="11" id="KW-0342">GTP-binding</keyword>
<keyword evidence="7" id="KW-0812">Transmembrane</keyword>
<dbReference type="PANTHER" id="PTHR11920:SF260">
    <property type="entry name" value="RECEPTOR-TYPE GUANYLATE CYCLASE GCY-23"/>
    <property type="match status" value="1"/>
</dbReference>
<dbReference type="WBParaSite" id="TCONS_00011549.p1">
    <property type="protein sequence ID" value="TCONS_00011549.p1"/>
    <property type="gene ID" value="XLOC_006088"/>
</dbReference>
<dbReference type="GO" id="GO:0009582">
    <property type="term" value="P:detection of abiotic stimulus"/>
    <property type="evidence" value="ECO:0007669"/>
    <property type="project" value="UniProtKB-ARBA"/>
</dbReference>
<keyword evidence="8" id="KW-0547">Nucleotide-binding</keyword>
<dbReference type="CDD" id="cd06352">
    <property type="entry name" value="PBP1_NPR_GC-like"/>
    <property type="match status" value="1"/>
</dbReference>
<dbReference type="PANTHER" id="PTHR11920">
    <property type="entry name" value="GUANYLYL CYCLASE"/>
    <property type="match status" value="1"/>
</dbReference>
<dbReference type="SUPFAM" id="SSF56300">
    <property type="entry name" value="Metallo-dependent phosphatases"/>
    <property type="match status" value="1"/>
</dbReference>
<dbReference type="GO" id="GO:0046513">
    <property type="term" value="P:ceramide biosynthetic process"/>
    <property type="evidence" value="ECO:0007669"/>
    <property type="project" value="UniProtKB-ARBA"/>
</dbReference>
<dbReference type="PROSITE" id="PS50015">
    <property type="entry name" value="SAP_B"/>
    <property type="match status" value="1"/>
</dbReference>
<dbReference type="Pfam" id="PF00149">
    <property type="entry name" value="Metallophos"/>
    <property type="match status" value="1"/>
</dbReference>
<dbReference type="InterPro" id="IPR011009">
    <property type="entry name" value="Kinase-like_dom_sf"/>
</dbReference>
<keyword evidence="22" id="KW-0175">Coiled coil</keyword>
<dbReference type="GO" id="GO:0035556">
    <property type="term" value="P:intracellular signal transduction"/>
    <property type="evidence" value="ECO:0007669"/>
    <property type="project" value="InterPro"/>
</dbReference>
<dbReference type="Gene3D" id="3.40.50.2300">
    <property type="match status" value="2"/>
</dbReference>
<feature type="domain" description="Saposin B-type" evidence="26">
    <location>
        <begin position="42"/>
        <end position="125"/>
    </location>
</feature>
<dbReference type="InterPro" id="IPR029052">
    <property type="entry name" value="Metallo-depent_PP-like"/>
</dbReference>
<dbReference type="InterPro" id="IPR000719">
    <property type="entry name" value="Prot_kinase_dom"/>
</dbReference>
<dbReference type="EC" id="4.6.1.2" evidence="5 21"/>
<keyword evidence="15" id="KW-0325">Glycoprotein</keyword>
<dbReference type="GO" id="GO:0001653">
    <property type="term" value="F:peptide receptor activity"/>
    <property type="evidence" value="ECO:0007669"/>
    <property type="project" value="TreeGrafter"/>
</dbReference>
<dbReference type="GO" id="GO:0042330">
    <property type="term" value="P:taxis"/>
    <property type="evidence" value="ECO:0007669"/>
    <property type="project" value="UniProtKB-ARBA"/>
</dbReference>
<evidence type="ECO:0000256" key="16">
    <source>
        <dbReference type="ARBA" id="ARBA00023239"/>
    </source>
</evidence>
<dbReference type="InterPro" id="IPR018297">
    <property type="entry name" value="A/G_cyclase_CS"/>
</dbReference>
<feature type="signal peptide" evidence="24">
    <location>
        <begin position="1"/>
        <end position="19"/>
    </location>
</feature>
<evidence type="ECO:0000256" key="15">
    <source>
        <dbReference type="ARBA" id="ARBA00023180"/>
    </source>
</evidence>
<dbReference type="SUPFAM" id="SSF56112">
    <property type="entry name" value="Protein kinase-like (PK-like)"/>
    <property type="match status" value="1"/>
</dbReference>
<dbReference type="Gene3D" id="1.10.510.10">
    <property type="entry name" value="Transferase(Phosphotransferase) domain 1"/>
    <property type="match status" value="1"/>
</dbReference>
<dbReference type="GO" id="GO:0009581">
    <property type="term" value="P:detection of external stimulus"/>
    <property type="evidence" value="ECO:0007669"/>
    <property type="project" value="UniProtKB-ARBA"/>
</dbReference>
<dbReference type="CDD" id="cd00842">
    <property type="entry name" value="MPP_ASMase"/>
    <property type="match status" value="1"/>
</dbReference>
<evidence type="ECO:0000256" key="18">
    <source>
        <dbReference type="ARBA" id="ARBA00023295"/>
    </source>
</evidence>
<dbReference type="Gene3D" id="3.60.21.10">
    <property type="match status" value="1"/>
</dbReference>
<reference evidence="29" key="1">
    <citation type="submission" date="2024-02" db="UniProtKB">
        <authorList>
            <consortium name="WormBaseParasite"/>
        </authorList>
    </citation>
    <scope>IDENTIFICATION</scope>
</reference>
<dbReference type="SUPFAM" id="SSF55073">
    <property type="entry name" value="Nucleotide cyclase"/>
    <property type="match status" value="1"/>
</dbReference>
<sequence length="1721" mass="196374">VKMIFYLAFFLLLTSSINSNSIYKHEQLLDSLKKVLKNDIKNEVACEICKETIENVIVMAHNNTSINEIEEYIINRCIDKNTQIKSICEGLAKSFTNEGVFVLRQTNYTANQICGAFVKDCGETDDPLNDMWKFNIPGNKPPVKGWPKVKNPQNTLRVLHLTDIHIDHEYKPGSEANCMTRNDNERIVCCRNYPSINNNNIKVPAGYWGSPYDCDIPYRTFINAIEYISKNDKFDYIIVTGDMESHDMWAYTKTKTMTNILNITLILQEYFPHTPIYQTTGNHEGVPMDAMGPHSMDEYQIRGPTWLYNTFAQAWKRDLPKDTQDGIKYRGSYVIKPYSGLKIISINTVYCSKNNLYNYINQKDPDNTMEWLVNELLESEKINEKVHIISHIPPGTTYCLKGWSFNFYNVVYRFENTITALIYGHTHKDSFQIYYENADINGRPYHVNFVAPSLTTYPYNNPAYRIYTIDGNYNESSFTILESETYYANVTEADENNPPKWKLEYKLKEQFEMEDLSPESFNKLTKILENNTTIFKKFYLYYNRNHKSCKTKCHKNVICNLRSARSYDKTTFCKQFLRVKLNVKYNSLPRKYMMKKKLFLCFALIFYLKFIYSSSTTERPIELSTKIDDKNTATPSTDDSNTTETHTSLLEGNTIRKGKGKVVRIGHIGSTNAMPNAELVIEMARKELWRDGILDDEFDVEIINTRACGESFEGVAVAADMFHLQNIKAFIGPYCSAEMDAVSKMAAYWNVPIIGYMAASNTFSDKSIYKTLARVSIRTTNSLAFAVATTLKHYNWKNVAIVTNTGVVALERTVSFEENFHKVGVNILKKITFDENADSKMIVDSGLMQDIKNTARIVICIFTKTRDMTLEFMKAVVQAKMNTNDYVYIFPWLQAEAKELPPWIDGEGQMNANVKKMFSNGIIVDDINGFDNTLTAPFVEKMEKNHLDINELDLSNVYGYIHLYDSLKLYSLVVRSIMNKTGGSFDPLNNGKKIWNEMRRFTFPGLASKEGVSAGTVVMDDLSERAASYGAFYVNADRDDVVKMIEMEPVFISNCDGLKTKSGCYDLKVSDIVTGFWPSSDGKLPKDIPSCGFRNEKCDYTLIIVIGSVALLVLILVLSGLAISRILENRALANTPWRIWRDDTRTITEDEMKSMLSIGSSKTKISNMSKFVKHHAVIGTNTHSSYHIYPQKRIITFAREDIKLLNQMKLLVHDNLNPFLGMSFNEKDEMVVYWKFCSRGTVQDIIYNDEINIDSNFHAAFIRDITAGLEYLHLSPVQYHGSLTPWACLIDRNWTVKLTDYTIANLIEKWTKQSMIDPESIKDGENKSAATQKTYVLYASPETLKMSENNKRRTNENDWVKQSGNRKQASDIYSFGIVMYEILYRALPFSDTINLDELIEGNKTGNAHIKPTIGDRSKIHPDLCALLLDCWNANPEVRPSIKRVRLNTEHYLKVKGSLVDQMMRVMEQYANNLEKLVQERTGMLEEANVRADKLLSQLLPSYVANELKMGRSVPPKMFEQASVMFSDIVGFTKLCGSSSPLEVVNFLNSVYTGFDDIINKFDAYKVETIGDAYMVVSGIPQENGVNHLANLADVALCMMEFLQTYIIPHKKEEKLRIRLGLHCGSVAAGVVGLTAPRYCLFGDTVNTASRMESTGLPEQIQISSFFNERLNKHFPEFDTSLRGPVFVKGKGEINTYWLEGKNGRSITVPIPVDLQNQLGKT</sequence>
<dbReference type="GO" id="GO:0004767">
    <property type="term" value="F:sphingomyelin phosphodiesterase activity"/>
    <property type="evidence" value="ECO:0007669"/>
    <property type="project" value="UniProtKB-EC"/>
</dbReference>
<evidence type="ECO:0000313" key="29">
    <source>
        <dbReference type="WBParaSite" id="TCONS_00011549.p1"/>
    </source>
</evidence>
<comment type="similarity">
    <text evidence="20">Belongs to the adenylyl cyclase class-4/guanylyl cyclase family.</text>
</comment>
<evidence type="ECO:0000259" key="26">
    <source>
        <dbReference type="PROSITE" id="PS50015"/>
    </source>
</evidence>
<evidence type="ECO:0000256" key="2">
    <source>
        <dbReference type="ARBA" id="ARBA00004479"/>
    </source>
</evidence>
<evidence type="ECO:0000313" key="28">
    <source>
        <dbReference type="Proteomes" id="UP000035681"/>
    </source>
</evidence>
<dbReference type="PROSITE" id="PS50011">
    <property type="entry name" value="PROTEIN_KINASE_DOM"/>
    <property type="match status" value="1"/>
</dbReference>
<keyword evidence="10" id="KW-1133">Transmembrane helix</keyword>
<dbReference type="InterPro" id="IPR001245">
    <property type="entry name" value="Ser-Thr/Tyr_kinase_cat_dom"/>
</dbReference>
<keyword evidence="16 20" id="KW-0456">Lyase</keyword>
<comment type="subcellular location">
    <subcellularLocation>
        <location evidence="2">Membrane</location>
        <topology evidence="2">Single-pass type I membrane protein</topology>
    </subcellularLocation>
    <subcellularLocation>
        <location evidence="3">Secreted</location>
    </subcellularLocation>
</comment>
<keyword evidence="24" id="KW-0732">Signal</keyword>
<dbReference type="SMART" id="SM00220">
    <property type="entry name" value="S_TKc"/>
    <property type="match status" value="1"/>
</dbReference>
<evidence type="ECO:0000256" key="7">
    <source>
        <dbReference type="ARBA" id="ARBA00022692"/>
    </source>
</evidence>
<protein>
    <recommendedName>
        <fullName evidence="5 21">Guanylate cyclase</fullName>
        <ecNumber evidence="5 21">4.6.1.2</ecNumber>
    </recommendedName>
</protein>
<dbReference type="GO" id="GO:0043005">
    <property type="term" value="C:neuron projection"/>
    <property type="evidence" value="ECO:0007669"/>
    <property type="project" value="UniProtKB-ARBA"/>
</dbReference>
<evidence type="ECO:0000256" key="21">
    <source>
        <dbReference type="RuleBase" id="RU003431"/>
    </source>
</evidence>
<feature type="domain" description="Guanylate cyclase" evidence="27">
    <location>
        <begin position="1522"/>
        <end position="1652"/>
    </location>
</feature>
<evidence type="ECO:0000256" key="3">
    <source>
        <dbReference type="ARBA" id="ARBA00004613"/>
    </source>
</evidence>
<dbReference type="InterPro" id="IPR001054">
    <property type="entry name" value="A/G_cyclase"/>
</dbReference>
<dbReference type="GO" id="GO:0009266">
    <property type="term" value="P:response to temperature stimulus"/>
    <property type="evidence" value="ECO:0007669"/>
    <property type="project" value="UniProtKB-ARBA"/>
</dbReference>
<evidence type="ECO:0000259" key="25">
    <source>
        <dbReference type="PROSITE" id="PS50011"/>
    </source>
</evidence>
<evidence type="ECO:0000256" key="14">
    <source>
        <dbReference type="ARBA" id="ARBA00023170"/>
    </source>
</evidence>
<keyword evidence="18" id="KW-0378">Hydrolase</keyword>
<comment type="catalytic activity">
    <reaction evidence="1 21">
        <text>GTP = 3',5'-cyclic GMP + diphosphate</text>
        <dbReference type="Rhea" id="RHEA:13665"/>
        <dbReference type="ChEBI" id="CHEBI:33019"/>
        <dbReference type="ChEBI" id="CHEBI:37565"/>
        <dbReference type="ChEBI" id="CHEBI:57746"/>
        <dbReference type="EC" id="4.6.1.2"/>
    </reaction>
</comment>
<dbReference type="FunFam" id="1.10.510.10:FF:000941">
    <property type="entry name" value="Guanylate cyclase"/>
    <property type="match status" value="1"/>
</dbReference>
<feature type="region of interest" description="Disordered" evidence="23">
    <location>
        <begin position="627"/>
        <end position="647"/>
    </location>
</feature>
<dbReference type="Gene3D" id="3.30.70.1230">
    <property type="entry name" value="Nucleotide cyclase"/>
    <property type="match status" value="1"/>
</dbReference>
<dbReference type="GO" id="GO:0005576">
    <property type="term" value="C:extracellular region"/>
    <property type="evidence" value="ECO:0007669"/>
    <property type="project" value="UniProtKB-SubCell"/>
</dbReference>